<dbReference type="PANTHER" id="PTHR30290:SF9">
    <property type="entry name" value="OLIGOPEPTIDE-BINDING PROTEIN APPA"/>
    <property type="match status" value="1"/>
</dbReference>
<evidence type="ECO:0000313" key="7">
    <source>
        <dbReference type="Proteomes" id="UP000323426"/>
    </source>
</evidence>
<evidence type="ECO:0000256" key="1">
    <source>
        <dbReference type="ARBA" id="ARBA00005695"/>
    </source>
</evidence>
<proteinExistence type="inferred from homology"/>
<name>A0A5M6DNT9_9BACT</name>
<dbReference type="InterPro" id="IPR000914">
    <property type="entry name" value="SBP_5_dom"/>
</dbReference>
<feature type="domain" description="Solute-binding protein family 5" evidence="5">
    <location>
        <begin position="75"/>
        <end position="478"/>
    </location>
</feature>
<evidence type="ECO:0000256" key="4">
    <source>
        <dbReference type="SAM" id="SignalP"/>
    </source>
</evidence>
<dbReference type="AlphaFoldDB" id="A0A5M6DNT9"/>
<keyword evidence="2" id="KW-0813">Transport</keyword>
<comment type="similarity">
    <text evidence="1">Belongs to the bacterial solute-binding protein 5 family.</text>
</comment>
<evidence type="ECO:0000313" key="6">
    <source>
        <dbReference type="EMBL" id="KAA5549093.1"/>
    </source>
</evidence>
<evidence type="ECO:0000256" key="2">
    <source>
        <dbReference type="ARBA" id="ARBA00022448"/>
    </source>
</evidence>
<dbReference type="GO" id="GO:1904680">
    <property type="term" value="F:peptide transmembrane transporter activity"/>
    <property type="evidence" value="ECO:0007669"/>
    <property type="project" value="TreeGrafter"/>
</dbReference>
<dbReference type="GO" id="GO:0015833">
    <property type="term" value="P:peptide transport"/>
    <property type="evidence" value="ECO:0007669"/>
    <property type="project" value="TreeGrafter"/>
</dbReference>
<organism evidence="6 7">
    <name type="scientific">Adhaeribacter rhizoryzae</name>
    <dbReference type="NCBI Taxonomy" id="2607907"/>
    <lineage>
        <taxon>Bacteria</taxon>
        <taxon>Pseudomonadati</taxon>
        <taxon>Bacteroidota</taxon>
        <taxon>Cytophagia</taxon>
        <taxon>Cytophagales</taxon>
        <taxon>Hymenobacteraceae</taxon>
        <taxon>Adhaeribacter</taxon>
    </lineage>
</organism>
<gene>
    <name evidence="6" type="ORF">F0145_00385</name>
</gene>
<dbReference type="PIRSF" id="PIRSF002741">
    <property type="entry name" value="MppA"/>
    <property type="match status" value="1"/>
</dbReference>
<dbReference type="GO" id="GO:0030288">
    <property type="term" value="C:outer membrane-bounded periplasmic space"/>
    <property type="evidence" value="ECO:0007669"/>
    <property type="project" value="UniProtKB-ARBA"/>
</dbReference>
<keyword evidence="3 4" id="KW-0732">Signal</keyword>
<dbReference type="EMBL" id="VWSF01000001">
    <property type="protein sequence ID" value="KAA5549093.1"/>
    <property type="molecule type" value="Genomic_DNA"/>
</dbReference>
<dbReference type="GO" id="GO:0043190">
    <property type="term" value="C:ATP-binding cassette (ABC) transporter complex"/>
    <property type="evidence" value="ECO:0007669"/>
    <property type="project" value="InterPro"/>
</dbReference>
<reference evidence="6 7" key="1">
    <citation type="submission" date="2019-09" db="EMBL/GenBank/DDBJ databases">
        <title>Genome sequence and assembly of Adhaeribacter sp.</title>
        <authorList>
            <person name="Chhetri G."/>
        </authorList>
    </citation>
    <scope>NUCLEOTIDE SEQUENCE [LARGE SCALE GENOMIC DNA]</scope>
    <source>
        <strain evidence="6 7">DK36</strain>
    </source>
</reference>
<dbReference type="RefSeq" id="WP_150086088.1">
    <property type="nucleotide sequence ID" value="NZ_VWSF01000001.1"/>
</dbReference>
<accession>A0A5M6DNT9</accession>
<dbReference type="InterPro" id="IPR039424">
    <property type="entry name" value="SBP_5"/>
</dbReference>
<dbReference type="Gene3D" id="3.10.105.10">
    <property type="entry name" value="Dipeptide-binding Protein, Domain 3"/>
    <property type="match status" value="1"/>
</dbReference>
<dbReference type="PROSITE" id="PS51257">
    <property type="entry name" value="PROKAR_LIPOPROTEIN"/>
    <property type="match status" value="1"/>
</dbReference>
<feature type="signal peptide" evidence="4">
    <location>
        <begin position="1"/>
        <end position="21"/>
    </location>
</feature>
<dbReference type="Gene3D" id="3.40.190.10">
    <property type="entry name" value="Periplasmic binding protein-like II"/>
    <property type="match status" value="1"/>
</dbReference>
<dbReference type="InterPro" id="IPR030678">
    <property type="entry name" value="Peptide/Ni-bd"/>
</dbReference>
<comment type="caution">
    <text evidence="6">The sequence shown here is derived from an EMBL/GenBank/DDBJ whole genome shotgun (WGS) entry which is preliminary data.</text>
</comment>
<protein>
    <submittedName>
        <fullName evidence="6">ABC transporter substrate-binding protein</fullName>
    </submittedName>
</protein>
<evidence type="ECO:0000256" key="3">
    <source>
        <dbReference type="ARBA" id="ARBA00022729"/>
    </source>
</evidence>
<dbReference type="Pfam" id="PF00496">
    <property type="entry name" value="SBP_bac_5"/>
    <property type="match status" value="1"/>
</dbReference>
<dbReference type="Proteomes" id="UP000323426">
    <property type="component" value="Unassembled WGS sequence"/>
</dbReference>
<dbReference type="PANTHER" id="PTHR30290">
    <property type="entry name" value="PERIPLASMIC BINDING COMPONENT OF ABC TRANSPORTER"/>
    <property type="match status" value="1"/>
</dbReference>
<dbReference type="SUPFAM" id="SSF53850">
    <property type="entry name" value="Periplasmic binding protein-like II"/>
    <property type="match status" value="1"/>
</dbReference>
<keyword evidence="7" id="KW-1185">Reference proteome</keyword>
<sequence length="578" mass="66143">MRRITFTFLIFTLFFSSFFYACRQSPARQDHAVRVRATQDPENLNPVNYNNATALEIINLVYQSLLTPDPETKELKPVLAAQLPLVQKQDSITVFSFKLRPEARWPNNQPITAADVAFTLKLYRCPLIDNDRQAARFHFIKDVVADTANPLAFNLICEKYTPEMDLMTGDFAILPAYLVDPKGLLAEFTLPQLTRQAEALSEHPKIKEFAAWFDTDKFSRDKEFVQGSGGYLLDAWKTGQYVRLTKKQNWWGENLIDTPHITAHPEKITYRIIPDNATALQALMKQDIDVYTGIPVYTYQQLRTDQNFKENFDLYAPESYDITYLGINSRLTKFKEARTRQALAYLLNVDEIIKGTMNGFATRTVGPITPTDKRYYNATLTPYTYNLEKAAKLLQEAGWVKKDNSWQKMIGGQWQPLTITLNYKAGNSEFERIALYFQEAAAKIQIPVSIQPIEGVLLNNNLKAHQFEVFIRYLMGNPFVYNFKELLHTENAAEGGANFTNFGTAESDRLIDQINCTPDLQAKAQYLSQLQEILHEQSNLIFLYVSNERIAINNRFANLKISGLKPGYDISAFTLKAQ</sequence>
<evidence type="ECO:0000259" key="5">
    <source>
        <dbReference type="Pfam" id="PF00496"/>
    </source>
</evidence>
<feature type="chain" id="PRO_5024318202" evidence="4">
    <location>
        <begin position="22"/>
        <end position="578"/>
    </location>
</feature>